<evidence type="ECO:0000313" key="2">
    <source>
        <dbReference type="EMBL" id="PZV86469.1"/>
    </source>
</evidence>
<dbReference type="EMBL" id="QKTX01000002">
    <property type="protein sequence ID" value="PZV86469.1"/>
    <property type="molecule type" value="Genomic_DNA"/>
</dbReference>
<dbReference type="Proteomes" id="UP000248917">
    <property type="component" value="Unassembled WGS sequence"/>
</dbReference>
<dbReference type="SUPFAM" id="SSF52540">
    <property type="entry name" value="P-loop containing nucleoside triphosphate hydrolases"/>
    <property type="match status" value="1"/>
</dbReference>
<comment type="caution">
    <text evidence="2">The sequence shown here is derived from an EMBL/GenBank/DDBJ whole genome shotgun (WGS) entry which is preliminary data.</text>
</comment>
<organism evidence="2 3">
    <name type="scientific">Algoriphagus aquaeductus</name>
    <dbReference type="NCBI Taxonomy" id="475299"/>
    <lineage>
        <taxon>Bacteria</taxon>
        <taxon>Pseudomonadati</taxon>
        <taxon>Bacteroidota</taxon>
        <taxon>Cytophagia</taxon>
        <taxon>Cytophagales</taxon>
        <taxon>Cyclobacteriaceae</taxon>
        <taxon>Algoriphagus</taxon>
    </lineage>
</organism>
<gene>
    <name evidence="2" type="ORF">CLV31_102369</name>
</gene>
<accession>A0A326S0U8</accession>
<evidence type="ECO:0000259" key="1">
    <source>
        <dbReference type="Pfam" id="PF13173"/>
    </source>
</evidence>
<dbReference type="InterPro" id="IPR041682">
    <property type="entry name" value="AAA_14"/>
</dbReference>
<dbReference type="Gene3D" id="3.40.50.300">
    <property type="entry name" value="P-loop containing nucleotide triphosphate hydrolases"/>
    <property type="match status" value="1"/>
</dbReference>
<evidence type="ECO:0000313" key="3">
    <source>
        <dbReference type="Proteomes" id="UP000248917"/>
    </source>
</evidence>
<proteinExistence type="predicted"/>
<name>A0A326S0U8_9BACT</name>
<feature type="domain" description="AAA" evidence="1">
    <location>
        <begin position="31"/>
        <end position="150"/>
    </location>
</feature>
<dbReference type="Pfam" id="PF13173">
    <property type="entry name" value="AAA_14"/>
    <property type="match status" value="1"/>
</dbReference>
<reference evidence="2 3" key="1">
    <citation type="submission" date="2018-06" db="EMBL/GenBank/DDBJ databases">
        <title>Genomic Encyclopedia of Archaeal and Bacterial Type Strains, Phase II (KMG-II): from individual species to whole genera.</title>
        <authorList>
            <person name="Goeker M."/>
        </authorList>
    </citation>
    <scope>NUCLEOTIDE SEQUENCE [LARGE SCALE GENOMIC DNA]</scope>
    <source>
        <strain evidence="2 3">T4</strain>
    </source>
</reference>
<dbReference type="OrthoDB" id="9768467at2"/>
<dbReference type="PANTHER" id="PTHR42990:SF1">
    <property type="entry name" value="AAA+ ATPASE DOMAIN-CONTAINING PROTEIN"/>
    <property type="match status" value="1"/>
</dbReference>
<dbReference type="InterPro" id="IPR027417">
    <property type="entry name" value="P-loop_NTPase"/>
</dbReference>
<keyword evidence="3" id="KW-1185">Reference proteome</keyword>
<dbReference type="PANTHER" id="PTHR42990">
    <property type="entry name" value="ATPASE"/>
    <property type="match status" value="1"/>
</dbReference>
<dbReference type="AlphaFoldDB" id="A0A326S0U8"/>
<dbReference type="RefSeq" id="WP_111391598.1">
    <property type="nucleotide sequence ID" value="NZ_QKTX01000002.1"/>
</dbReference>
<sequence length="394" mass="45147">MERLITLSKRKETTSLPNFTRYLKHEIDWSQRLVLILGHRGAGKTTLILQRMSEVKDSKIYLSLDDFHFEENRLVLAIEELYTLGYRYFFLDEAHRYVNWSVDLKTIFDSYEDIHVVVSGSSILGLEKGKADLSRRAAVYRLAGMSFREFINLESGKNFPTYSLTEILESHIGISNKISDEVDVLNLFPEYLQYGYFPFYRMGKDLYLTRLLQTTHLVLEMDIGPFEEIAHKTMRNMKKLLFVLSESVPFTPNILKLAEKLDASRNTVLKILDLLSQAQILNLLHASTQGISQLQKPEKVYLQNSNLAFALGPSEPNPGNIRETFFLNQLQAKHQVTAPKFGDFMIDDQFVFEVGGPNKTAHQIQGVPSSFLAIDNIKSGSGNKIPLWLFGFLY</sequence>
<protein>
    <recommendedName>
        <fullName evidence="1">AAA domain-containing protein</fullName>
    </recommendedName>
</protein>